<dbReference type="AlphaFoldDB" id="A0A9D4UL21"/>
<keyword evidence="3" id="KW-1185">Reference proteome</keyword>
<organism evidence="2 3">
    <name type="scientific">Adiantum capillus-veneris</name>
    <name type="common">Maidenhair fern</name>
    <dbReference type="NCBI Taxonomy" id="13818"/>
    <lineage>
        <taxon>Eukaryota</taxon>
        <taxon>Viridiplantae</taxon>
        <taxon>Streptophyta</taxon>
        <taxon>Embryophyta</taxon>
        <taxon>Tracheophyta</taxon>
        <taxon>Polypodiopsida</taxon>
        <taxon>Polypodiidae</taxon>
        <taxon>Polypodiales</taxon>
        <taxon>Pteridineae</taxon>
        <taxon>Pteridaceae</taxon>
        <taxon>Vittarioideae</taxon>
        <taxon>Adiantum</taxon>
    </lineage>
</organism>
<reference evidence="2" key="1">
    <citation type="submission" date="2021-01" db="EMBL/GenBank/DDBJ databases">
        <title>Adiantum capillus-veneris genome.</title>
        <authorList>
            <person name="Fang Y."/>
            <person name="Liao Q."/>
        </authorList>
    </citation>
    <scope>NUCLEOTIDE SEQUENCE</scope>
    <source>
        <strain evidence="2">H3</strain>
        <tissue evidence="2">Leaf</tissue>
    </source>
</reference>
<keyword evidence="1" id="KW-0732">Signal</keyword>
<evidence type="ECO:0000313" key="2">
    <source>
        <dbReference type="EMBL" id="KAI5069816.1"/>
    </source>
</evidence>
<protein>
    <submittedName>
        <fullName evidence="2">Uncharacterized protein</fullName>
    </submittedName>
</protein>
<comment type="caution">
    <text evidence="2">The sequence shown here is derived from an EMBL/GenBank/DDBJ whole genome shotgun (WGS) entry which is preliminary data.</text>
</comment>
<gene>
    <name evidence="2" type="ORF">GOP47_0016117</name>
</gene>
<feature type="chain" id="PRO_5039095399" evidence="1">
    <location>
        <begin position="26"/>
        <end position="105"/>
    </location>
</feature>
<evidence type="ECO:0000313" key="3">
    <source>
        <dbReference type="Proteomes" id="UP000886520"/>
    </source>
</evidence>
<name>A0A9D4UL21_ADICA</name>
<feature type="signal peptide" evidence="1">
    <location>
        <begin position="1"/>
        <end position="25"/>
    </location>
</feature>
<dbReference type="Proteomes" id="UP000886520">
    <property type="component" value="Chromosome 15"/>
</dbReference>
<evidence type="ECO:0000256" key="1">
    <source>
        <dbReference type="SAM" id="SignalP"/>
    </source>
</evidence>
<feature type="non-terminal residue" evidence="2">
    <location>
        <position position="1"/>
    </location>
</feature>
<dbReference type="OrthoDB" id="10585927at2759"/>
<accession>A0A9D4UL21</accession>
<proteinExistence type="predicted"/>
<dbReference type="EMBL" id="JABFUD020000015">
    <property type="protein sequence ID" value="KAI5069816.1"/>
    <property type="molecule type" value="Genomic_DNA"/>
</dbReference>
<sequence>FLPTPLRDLSLSLSLSLSFIHMVSSQQATLAAMSQTPPICLLRIPCRNGEDPHCRFSSLPCGEHAMPLASLHPMLWPTPDGIATIIDIFLGNLDENPAADDDHAT</sequence>